<sequence>MTTGITTISQDTFSRIDTLLAHARETTEAKRSSLDAAGSQAAHAAPAGLNANADVPPAEADQAYSAVMNMLGAPSGDAHRSLDPERVARLLDL</sequence>
<dbReference type="RefSeq" id="WP_196610864.1">
    <property type="nucleotide sequence ID" value="NZ_VRYY01000818.1"/>
</dbReference>
<feature type="compositionally biased region" description="Low complexity" evidence="1">
    <location>
        <begin position="36"/>
        <end position="53"/>
    </location>
</feature>
<reference evidence="2 3" key="1">
    <citation type="submission" date="2019-08" db="EMBL/GenBank/DDBJ databases">
        <authorList>
            <person name="Luo N."/>
        </authorList>
    </citation>
    <scope>NUCLEOTIDE SEQUENCE [LARGE SCALE GENOMIC DNA]</scope>
    <source>
        <strain evidence="2 3">NCIMB 9442</strain>
    </source>
</reference>
<evidence type="ECO:0000256" key="1">
    <source>
        <dbReference type="SAM" id="MobiDB-lite"/>
    </source>
</evidence>
<proteinExistence type="predicted"/>
<name>A0ABS0J9S3_9BACT</name>
<dbReference type="Proteomes" id="UP001194469">
    <property type="component" value="Unassembled WGS sequence"/>
</dbReference>
<evidence type="ECO:0000313" key="2">
    <source>
        <dbReference type="EMBL" id="MBG3879104.1"/>
    </source>
</evidence>
<feature type="region of interest" description="Disordered" evidence="1">
    <location>
        <begin position="25"/>
        <end position="56"/>
    </location>
</feature>
<organism evidence="2 3">
    <name type="scientific">Nitratidesulfovibrio oxamicus</name>
    <dbReference type="NCBI Taxonomy" id="32016"/>
    <lineage>
        <taxon>Bacteria</taxon>
        <taxon>Pseudomonadati</taxon>
        <taxon>Thermodesulfobacteriota</taxon>
        <taxon>Desulfovibrionia</taxon>
        <taxon>Desulfovibrionales</taxon>
        <taxon>Desulfovibrionaceae</taxon>
        <taxon>Nitratidesulfovibrio</taxon>
    </lineage>
</organism>
<dbReference type="EMBL" id="VRYY01000818">
    <property type="protein sequence ID" value="MBG3879104.1"/>
    <property type="molecule type" value="Genomic_DNA"/>
</dbReference>
<keyword evidence="3" id="KW-1185">Reference proteome</keyword>
<gene>
    <name evidence="2" type="ORF">FVW20_19425</name>
</gene>
<protein>
    <submittedName>
        <fullName evidence="2">Uncharacterized protein</fullName>
    </submittedName>
</protein>
<accession>A0ABS0J9S3</accession>
<evidence type="ECO:0000313" key="3">
    <source>
        <dbReference type="Proteomes" id="UP001194469"/>
    </source>
</evidence>
<comment type="caution">
    <text evidence="2">The sequence shown here is derived from an EMBL/GenBank/DDBJ whole genome shotgun (WGS) entry which is preliminary data.</text>
</comment>